<keyword evidence="4" id="KW-1185">Reference proteome</keyword>
<proteinExistence type="predicted"/>
<dbReference type="SMART" id="SM00028">
    <property type="entry name" value="TPR"/>
    <property type="match status" value="4"/>
</dbReference>
<dbReference type="PANTHER" id="PTHR44917">
    <property type="entry name" value="PROTEIN HIGH CHLOROPHYLL FLUORESCENT 107"/>
    <property type="match status" value="1"/>
</dbReference>
<dbReference type="InterPro" id="IPR044624">
    <property type="entry name" value="Mbb1-like"/>
</dbReference>
<dbReference type="Pfam" id="PF13432">
    <property type="entry name" value="TPR_16"/>
    <property type="match status" value="2"/>
</dbReference>
<evidence type="ECO:0000256" key="2">
    <source>
        <dbReference type="SAM" id="SignalP"/>
    </source>
</evidence>
<dbReference type="RefSeq" id="WP_191324269.1">
    <property type="nucleotide sequence ID" value="NZ_BMZP01000008.1"/>
</dbReference>
<evidence type="ECO:0000313" key="3">
    <source>
        <dbReference type="EMBL" id="MFC3671784.1"/>
    </source>
</evidence>
<feature type="signal peptide" evidence="2">
    <location>
        <begin position="1"/>
        <end position="34"/>
    </location>
</feature>
<feature type="repeat" description="TPR" evidence="1">
    <location>
        <begin position="142"/>
        <end position="175"/>
    </location>
</feature>
<reference evidence="4" key="1">
    <citation type="journal article" date="2019" name="Int. J. Syst. Evol. Microbiol.">
        <title>The Global Catalogue of Microorganisms (GCM) 10K type strain sequencing project: providing services to taxonomists for standard genome sequencing and annotation.</title>
        <authorList>
            <consortium name="The Broad Institute Genomics Platform"/>
            <consortium name="The Broad Institute Genome Sequencing Center for Infectious Disease"/>
            <person name="Wu L."/>
            <person name="Ma J."/>
        </authorList>
    </citation>
    <scope>NUCLEOTIDE SEQUENCE [LARGE SCALE GENOMIC DNA]</scope>
    <source>
        <strain evidence="4">KCTC 42224</strain>
    </source>
</reference>
<dbReference type="Pfam" id="PF14559">
    <property type="entry name" value="TPR_19"/>
    <property type="match status" value="1"/>
</dbReference>
<feature type="chain" id="PRO_5046280053" evidence="2">
    <location>
        <begin position="35"/>
        <end position="537"/>
    </location>
</feature>
<dbReference type="InterPro" id="IPR011990">
    <property type="entry name" value="TPR-like_helical_dom_sf"/>
</dbReference>
<name>A0ABV7V2W8_9SPHN</name>
<dbReference type="Gene3D" id="1.25.40.10">
    <property type="entry name" value="Tetratricopeptide repeat domain"/>
    <property type="match status" value="3"/>
</dbReference>
<dbReference type="EMBL" id="JBHRYE010000013">
    <property type="protein sequence ID" value="MFC3671784.1"/>
    <property type="molecule type" value="Genomic_DNA"/>
</dbReference>
<dbReference type="InterPro" id="IPR019734">
    <property type="entry name" value="TPR_rpt"/>
</dbReference>
<gene>
    <name evidence="3" type="ORF">ACFOOT_10145</name>
</gene>
<evidence type="ECO:0000256" key="1">
    <source>
        <dbReference type="PROSITE-ProRule" id="PRU00339"/>
    </source>
</evidence>
<dbReference type="Proteomes" id="UP001595683">
    <property type="component" value="Unassembled WGS sequence"/>
</dbReference>
<dbReference type="SUPFAM" id="SSF48452">
    <property type="entry name" value="TPR-like"/>
    <property type="match status" value="3"/>
</dbReference>
<sequence length="537" mass="56901">MTCTADAAPARRGRWWKPLAGAALALLAAGPAVADGPAVDAVRAKARAALARRDPISAEVALREALRQGAPADALRADLAAALLARGARSDAHAVLDGPVGFTPETAALGWRMRGELALAEGRLPQAGQAFDQALRVAPGDADLWVAIARLRFAGGEQAQAVDAAARAVALGPQNARALTLRGMLVREQFGLRAALPWFEQGLKIHPQDPDLLAEYAATLGDMGQARAMLVVVRKLAEVDPGNVRALYFQAVLAARAGKTDLARTILQRTGTALRDMPAAMLLGGVLEYRAGNLSVAAGLIGRLVRMQPDNLMAQQLLARIIAREGDLRQVAVRWDGVARQPFAPPYLQTVVARAWQKLGQAQRARDLNDLALARGGRPFTAIPPDLPLGALALRYQDGPNFAALAVPYVRGLLAARQFDQARSVADRLRAANPGASDAWLLAGDVRMMAGDSRGALESYDAAAAIRFNEPVLRRMDAALRAVGRARDADAMTARYLAQNPASLVAMRLLAAAWAQEGRQAEAAAMAQALNARDQAL</sequence>
<keyword evidence="1" id="KW-0802">TPR repeat</keyword>
<feature type="repeat" description="TPR" evidence="1">
    <location>
        <begin position="108"/>
        <end position="141"/>
    </location>
</feature>
<dbReference type="PANTHER" id="PTHR44917:SF1">
    <property type="entry name" value="PROTEIN HIGH CHLOROPHYLL FLUORESCENT 107"/>
    <property type="match status" value="1"/>
</dbReference>
<protein>
    <submittedName>
        <fullName evidence="3">Tetratricopeptide repeat protein</fullName>
    </submittedName>
</protein>
<organism evidence="3 4">
    <name type="scientific">Novosphingobium pokkalii</name>
    <dbReference type="NCBI Taxonomy" id="1770194"/>
    <lineage>
        <taxon>Bacteria</taxon>
        <taxon>Pseudomonadati</taxon>
        <taxon>Pseudomonadota</taxon>
        <taxon>Alphaproteobacteria</taxon>
        <taxon>Sphingomonadales</taxon>
        <taxon>Sphingomonadaceae</taxon>
        <taxon>Novosphingobium</taxon>
    </lineage>
</organism>
<accession>A0ABV7V2W8</accession>
<evidence type="ECO:0000313" key="4">
    <source>
        <dbReference type="Proteomes" id="UP001595683"/>
    </source>
</evidence>
<comment type="caution">
    <text evidence="3">The sequence shown here is derived from an EMBL/GenBank/DDBJ whole genome shotgun (WGS) entry which is preliminary data.</text>
</comment>
<keyword evidence="2" id="KW-0732">Signal</keyword>
<dbReference type="PROSITE" id="PS50005">
    <property type="entry name" value="TPR"/>
    <property type="match status" value="2"/>
</dbReference>